<dbReference type="PANTHER" id="PTHR35020">
    <property type="entry name" value="N-ACETYLGLUCOSAMINE-INDUCED PROTEIN 1"/>
    <property type="match status" value="1"/>
</dbReference>
<dbReference type="AlphaFoldDB" id="A0AAD6DR44"/>
<dbReference type="Pfam" id="PF12239">
    <property type="entry name" value="DUF3605"/>
    <property type="match status" value="1"/>
</dbReference>
<dbReference type="InterPro" id="IPR022036">
    <property type="entry name" value="DUF3605"/>
</dbReference>
<reference evidence="1 2" key="1">
    <citation type="journal article" date="2023" name="IMA Fungus">
        <title>Comparative genomic study of the Penicillium genus elucidates a diverse pangenome and 15 lateral gene transfer events.</title>
        <authorList>
            <person name="Petersen C."/>
            <person name="Sorensen T."/>
            <person name="Nielsen M.R."/>
            <person name="Sondergaard T.E."/>
            <person name="Sorensen J.L."/>
            <person name="Fitzpatrick D.A."/>
            <person name="Frisvad J.C."/>
            <person name="Nielsen K.L."/>
        </authorList>
    </citation>
    <scope>NUCLEOTIDE SEQUENCE [LARGE SCALE GENOMIC DNA]</scope>
    <source>
        <strain evidence="1 2">IBT 29057</strain>
    </source>
</reference>
<evidence type="ECO:0000313" key="2">
    <source>
        <dbReference type="Proteomes" id="UP001216150"/>
    </source>
</evidence>
<dbReference type="PANTHER" id="PTHR35020:SF4">
    <property type="entry name" value="N-ACETYLGLUCOSAMINE-INDUCED PROTEIN 1"/>
    <property type="match status" value="1"/>
</dbReference>
<organism evidence="1 2">
    <name type="scientific">Penicillium hetheringtonii</name>
    <dbReference type="NCBI Taxonomy" id="911720"/>
    <lineage>
        <taxon>Eukaryota</taxon>
        <taxon>Fungi</taxon>
        <taxon>Dikarya</taxon>
        <taxon>Ascomycota</taxon>
        <taxon>Pezizomycotina</taxon>
        <taxon>Eurotiomycetes</taxon>
        <taxon>Eurotiomycetidae</taxon>
        <taxon>Eurotiales</taxon>
        <taxon>Aspergillaceae</taxon>
        <taxon>Penicillium</taxon>
    </lineage>
</organism>
<dbReference type="GO" id="GO:0005737">
    <property type="term" value="C:cytoplasm"/>
    <property type="evidence" value="ECO:0007669"/>
    <property type="project" value="TreeGrafter"/>
</dbReference>
<protein>
    <recommendedName>
        <fullName evidence="3">N-acetylglucosamine-induced protein 1</fullName>
    </recommendedName>
</protein>
<evidence type="ECO:0000313" key="1">
    <source>
        <dbReference type="EMBL" id="KAJ5591022.1"/>
    </source>
</evidence>
<dbReference type="Proteomes" id="UP001216150">
    <property type="component" value="Unassembled WGS sequence"/>
</dbReference>
<comment type="caution">
    <text evidence="1">The sequence shown here is derived from an EMBL/GenBank/DDBJ whole genome shotgun (WGS) entry which is preliminary data.</text>
</comment>
<gene>
    <name evidence="1" type="ORF">N7450_004994</name>
</gene>
<proteinExistence type="predicted"/>
<accession>A0AAD6DR44</accession>
<evidence type="ECO:0008006" key="3">
    <source>
        <dbReference type="Google" id="ProtNLM"/>
    </source>
</evidence>
<keyword evidence="2" id="KW-1185">Reference proteome</keyword>
<sequence>MSHTGSMSASAATITALDEKLTDADRTTPAQFIHGRHITSNTLPFWLMNVPRSQWPTECPSFLRDQPDKNIRTLSTPDSEYRRQRGLGPFRADYRALVRPPAETNRIDRFQRVPSDLRKYLEYTARIKAEYGSVMRFVVKERLCWGDGDVQDLRPKGAPFEFDETFLSERSGSRRGDSELTKSGPEDIRILYNDWPYGIDTDIIHLVVWTKFELADDPATGELTSEARAAIEDYVQTTFCSRVPPQQVVWFKNWKSLKSVHAVEHFHVMLHRPDLEFMQEITGGDVPLIERVCV</sequence>
<dbReference type="EMBL" id="JAQJAC010000003">
    <property type="protein sequence ID" value="KAJ5591022.1"/>
    <property type="molecule type" value="Genomic_DNA"/>
</dbReference>
<dbReference type="GO" id="GO:0006044">
    <property type="term" value="P:N-acetylglucosamine metabolic process"/>
    <property type="evidence" value="ECO:0007669"/>
    <property type="project" value="TreeGrafter"/>
</dbReference>
<name>A0AAD6DR44_9EURO</name>